<evidence type="ECO:0000256" key="1">
    <source>
        <dbReference type="ARBA" id="ARBA00006484"/>
    </source>
</evidence>
<dbReference type="SUPFAM" id="SSF51735">
    <property type="entry name" value="NAD(P)-binding Rossmann-fold domains"/>
    <property type="match status" value="1"/>
</dbReference>
<dbReference type="Proteomes" id="UP000814385">
    <property type="component" value="Unassembled WGS sequence"/>
</dbReference>
<name>A0ABS9P667_9GAMM</name>
<dbReference type="CDD" id="cd05340">
    <property type="entry name" value="Ycik_SDR_c"/>
    <property type="match status" value="1"/>
</dbReference>
<dbReference type="InterPro" id="IPR002347">
    <property type="entry name" value="SDR_fam"/>
</dbReference>
<dbReference type="PANTHER" id="PTHR42901">
    <property type="entry name" value="ALCOHOL DEHYDROGENASE"/>
    <property type="match status" value="1"/>
</dbReference>
<dbReference type="NCBIfam" id="NF006509">
    <property type="entry name" value="PRK08945.1"/>
    <property type="match status" value="1"/>
</dbReference>
<evidence type="ECO:0000313" key="4">
    <source>
        <dbReference type="Proteomes" id="UP000814385"/>
    </source>
</evidence>
<comment type="caution">
    <text evidence="3">The sequence shown here is derived from an EMBL/GenBank/DDBJ whole genome shotgun (WGS) entry which is preliminary data.</text>
</comment>
<dbReference type="RefSeq" id="WP_238976131.1">
    <property type="nucleotide sequence ID" value="NZ_JABFUC010000003.1"/>
</dbReference>
<dbReference type="Pfam" id="PF00106">
    <property type="entry name" value="adh_short"/>
    <property type="match status" value="1"/>
</dbReference>
<sequence length="254" mass="27704">MSCKIDYQAPADLLKDRIILVTGAGDGIGRAAALSFARHGATVILLGRTTSKLDKVYDEIEAAGGPQPAIVPLNFEGATLKDYHDMAETLDKEFGRLDGILHNAGLLGKITPFEQYSPELWEQVMQVNINGPVWMTQALLPLLEASKDASVVFTSSSVGRKGRAYWGAYAVSKFATEGFMEVLADEVEHRGMIRVNSLNPGATRTRMRANAYPGEDPESLPTPEAIMPTYLWLMGPDSRGHNGERFDAQPPRQG</sequence>
<accession>A0ABS9P667</accession>
<comment type="similarity">
    <text evidence="1">Belongs to the short-chain dehydrogenases/reductases (SDR) family.</text>
</comment>
<organism evidence="3 4">
    <name type="scientific">Billgrantia campisalis</name>
    <dbReference type="NCBI Taxonomy" id="74661"/>
    <lineage>
        <taxon>Bacteria</taxon>
        <taxon>Pseudomonadati</taxon>
        <taxon>Pseudomonadota</taxon>
        <taxon>Gammaproteobacteria</taxon>
        <taxon>Oceanospirillales</taxon>
        <taxon>Halomonadaceae</taxon>
        <taxon>Billgrantia</taxon>
    </lineage>
</organism>
<proteinExistence type="inferred from homology"/>
<protein>
    <submittedName>
        <fullName evidence="3">YciK family oxidoreductase</fullName>
    </submittedName>
</protein>
<keyword evidence="4" id="KW-1185">Reference proteome</keyword>
<dbReference type="Gene3D" id="3.40.50.720">
    <property type="entry name" value="NAD(P)-binding Rossmann-like Domain"/>
    <property type="match status" value="1"/>
</dbReference>
<dbReference type="InterPro" id="IPR036291">
    <property type="entry name" value="NAD(P)-bd_dom_sf"/>
</dbReference>
<evidence type="ECO:0000313" key="3">
    <source>
        <dbReference type="EMBL" id="MCG6657101.1"/>
    </source>
</evidence>
<gene>
    <name evidence="3" type="ORF">HOP52_04825</name>
</gene>
<dbReference type="PROSITE" id="PS00061">
    <property type="entry name" value="ADH_SHORT"/>
    <property type="match status" value="1"/>
</dbReference>
<dbReference type="InterPro" id="IPR049572">
    <property type="entry name" value="YciK"/>
</dbReference>
<reference evidence="3 4" key="1">
    <citation type="submission" date="2020-05" db="EMBL/GenBank/DDBJ databases">
        <title>Comparative genomic analysis of denitrifying bacteria from Halomonas genus.</title>
        <authorList>
            <person name="Wang L."/>
            <person name="Shao Z."/>
        </authorList>
    </citation>
    <scope>NUCLEOTIDE SEQUENCE [LARGE SCALE GENOMIC DNA]</scope>
    <source>
        <strain evidence="3 4">A4</strain>
    </source>
</reference>
<dbReference type="PANTHER" id="PTHR42901:SF1">
    <property type="entry name" value="ALCOHOL DEHYDROGENASE"/>
    <property type="match status" value="1"/>
</dbReference>
<dbReference type="InterPro" id="IPR020904">
    <property type="entry name" value="Sc_DH/Rdtase_CS"/>
</dbReference>
<dbReference type="EMBL" id="JABFUC010000003">
    <property type="protein sequence ID" value="MCG6657101.1"/>
    <property type="molecule type" value="Genomic_DNA"/>
</dbReference>
<evidence type="ECO:0000256" key="2">
    <source>
        <dbReference type="ARBA" id="ARBA00023002"/>
    </source>
</evidence>
<dbReference type="PRINTS" id="PR00081">
    <property type="entry name" value="GDHRDH"/>
</dbReference>
<keyword evidence="2" id="KW-0560">Oxidoreductase</keyword>